<feature type="compositionally biased region" description="Basic and acidic residues" evidence="7">
    <location>
        <begin position="128"/>
        <end position="137"/>
    </location>
</feature>
<dbReference type="EMBL" id="CM035414">
    <property type="protein sequence ID" value="KAH7429512.1"/>
    <property type="molecule type" value="Genomic_DNA"/>
</dbReference>
<comment type="subcellular location">
    <subcellularLocation>
        <location evidence="1">Nucleus</location>
    </subcellularLocation>
</comment>
<protein>
    <recommendedName>
        <fullName evidence="10">snRNA-activating protein complex subunit 3</fullName>
    </recommendedName>
</protein>
<proteinExistence type="inferred from homology"/>
<sequence>MEDAGPSEVMENARPSELMGDARPSELMEARPPSSQQLPSSPSAASSETPLIIGAPGGPLFMSSFVSPSMSVRIFQGTCVALLTAIQAELDDPLIQQIDTTDILVDDLRIVTEEQLVNYGLQELVEPEEKANEEVVRASDNSTGQSNSSSGLRVNSNAVTETNAPIQMESQVQQVVICADENVEQNSCLSSPPPLKLKPRGRKRRKRDGVRRLGRPFDRNVRAAAWEKGGALLEESMFGKLKKERETARRNCSLRCLSLKDQQRPSSMRFDRHRRLQALNFFNAPLKVEMMAGMSDVEQIKEYEVILWIEVVRPTTRQKGQHFLVLGSQMLTTLRDKIYCLTDKLMQKLNYFLPSGYFCIENVFYNDMRDPDAIDYSDPILKWMHYQGSKGLCNPYGTRAADMATTSFLDLEFRVGKQYTYCHQGNCKHMLMIRDMRLIHKEDVQNALLYPLLRSPFRVHLRKCTICAIYIATKVTVDDKMAPESPCFYCDYCYYVQHYSQDGRLLYNDFRVYDYYHE</sequence>
<evidence type="ECO:0000313" key="9">
    <source>
        <dbReference type="Proteomes" id="UP000825935"/>
    </source>
</evidence>
<dbReference type="PANTHER" id="PTHR13421">
    <property type="entry name" value="SNRNA-ACTIVATING PROTEIN COMPLEX SUBUNIT 3"/>
    <property type="match status" value="1"/>
</dbReference>
<dbReference type="GO" id="GO:0001006">
    <property type="term" value="F:RNA polymerase III type 3 promoter sequence-specific DNA binding"/>
    <property type="evidence" value="ECO:0007669"/>
    <property type="project" value="TreeGrafter"/>
</dbReference>
<gene>
    <name evidence="8" type="ORF">KP509_09G053200</name>
</gene>
<keyword evidence="4" id="KW-0238">DNA-binding</keyword>
<dbReference type="GO" id="GO:0042795">
    <property type="term" value="P:snRNA transcription by RNA polymerase II"/>
    <property type="evidence" value="ECO:0007669"/>
    <property type="project" value="TreeGrafter"/>
</dbReference>
<dbReference type="PANTHER" id="PTHR13421:SF16">
    <property type="entry name" value="SNRNA-ACTIVATING PROTEIN COMPLEX SUBUNIT 3"/>
    <property type="match status" value="1"/>
</dbReference>
<keyword evidence="9" id="KW-1185">Reference proteome</keyword>
<comment type="caution">
    <text evidence="8">The sequence shown here is derived from an EMBL/GenBank/DDBJ whole genome shotgun (WGS) entry which is preliminary data.</text>
</comment>
<evidence type="ECO:0000256" key="7">
    <source>
        <dbReference type="SAM" id="MobiDB-lite"/>
    </source>
</evidence>
<keyword evidence="6" id="KW-0539">Nucleus</keyword>
<dbReference type="OrthoDB" id="46583at2759"/>
<evidence type="ECO:0000256" key="5">
    <source>
        <dbReference type="ARBA" id="ARBA00023163"/>
    </source>
</evidence>
<feature type="region of interest" description="Disordered" evidence="7">
    <location>
        <begin position="1"/>
        <end position="51"/>
    </location>
</feature>
<dbReference type="Proteomes" id="UP000825935">
    <property type="component" value="Chromosome 9"/>
</dbReference>
<comment type="similarity">
    <text evidence="2">Belongs to the SNAPC3/SRD2 family.</text>
</comment>
<evidence type="ECO:0008006" key="10">
    <source>
        <dbReference type="Google" id="ProtNLM"/>
    </source>
</evidence>
<accession>A0A8T2U2K8</accession>
<keyword evidence="3" id="KW-0805">Transcription regulation</keyword>
<feature type="compositionally biased region" description="Low complexity" evidence="7">
    <location>
        <begin position="32"/>
        <end position="47"/>
    </location>
</feature>
<keyword evidence="5" id="KW-0804">Transcription</keyword>
<name>A0A8T2U2K8_CERRI</name>
<dbReference type="GO" id="GO:0042796">
    <property type="term" value="P:snRNA transcription by RNA polymerase III"/>
    <property type="evidence" value="ECO:0007669"/>
    <property type="project" value="TreeGrafter"/>
</dbReference>
<evidence type="ECO:0000256" key="3">
    <source>
        <dbReference type="ARBA" id="ARBA00023015"/>
    </source>
</evidence>
<dbReference type="GO" id="GO:0000978">
    <property type="term" value="F:RNA polymerase II cis-regulatory region sequence-specific DNA binding"/>
    <property type="evidence" value="ECO:0007669"/>
    <property type="project" value="TreeGrafter"/>
</dbReference>
<feature type="region of interest" description="Disordered" evidence="7">
    <location>
        <begin position="186"/>
        <end position="213"/>
    </location>
</feature>
<evidence type="ECO:0000256" key="6">
    <source>
        <dbReference type="ARBA" id="ARBA00023242"/>
    </source>
</evidence>
<dbReference type="AlphaFoldDB" id="A0A8T2U2K8"/>
<dbReference type="GO" id="GO:0005634">
    <property type="term" value="C:nucleus"/>
    <property type="evidence" value="ECO:0007669"/>
    <property type="project" value="UniProtKB-SubCell"/>
</dbReference>
<feature type="compositionally biased region" description="Low complexity" evidence="7">
    <location>
        <begin position="139"/>
        <end position="151"/>
    </location>
</feature>
<dbReference type="InterPro" id="IPR022042">
    <property type="entry name" value="snRNA-activating_su3"/>
</dbReference>
<dbReference type="OMA" id="SETWEDC"/>
<organism evidence="8 9">
    <name type="scientific">Ceratopteris richardii</name>
    <name type="common">Triangle waterfern</name>
    <dbReference type="NCBI Taxonomy" id="49495"/>
    <lineage>
        <taxon>Eukaryota</taxon>
        <taxon>Viridiplantae</taxon>
        <taxon>Streptophyta</taxon>
        <taxon>Embryophyta</taxon>
        <taxon>Tracheophyta</taxon>
        <taxon>Polypodiopsida</taxon>
        <taxon>Polypodiidae</taxon>
        <taxon>Polypodiales</taxon>
        <taxon>Pteridineae</taxon>
        <taxon>Pteridaceae</taxon>
        <taxon>Parkerioideae</taxon>
        <taxon>Ceratopteris</taxon>
    </lineage>
</organism>
<feature type="compositionally biased region" description="Basic residues" evidence="7">
    <location>
        <begin position="197"/>
        <end position="213"/>
    </location>
</feature>
<feature type="region of interest" description="Disordered" evidence="7">
    <location>
        <begin position="128"/>
        <end position="154"/>
    </location>
</feature>
<evidence type="ECO:0000256" key="2">
    <source>
        <dbReference type="ARBA" id="ARBA00010410"/>
    </source>
</evidence>
<dbReference type="Pfam" id="PF12251">
    <property type="entry name" value="SNAPC3"/>
    <property type="match status" value="1"/>
</dbReference>
<dbReference type="GO" id="GO:0001046">
    <property type="term" value="F:core promoter sequence-specific DNA binding"/>
    <property type="evidence" value="ECO:0007669"/>
    <property type="project" value="TreeGrafter"/>
</dbReference>
<evidence type="ECO:0000313" key="8">
    <source>
        <dbReference type="EMBL" id="KAH7429512.1"/>
    </source>
</evidence>
<dbReference type="GO" id="GO:0019185">
    <property type="term" value="C:snRNA-activating protein complex"/>
    <property type="evidence" value="ECO:0007669"/>
    <property type="project" value="TreeGrafter"/>
</dbReference>
<reference evidence="8" key="1">
    <citation type="submission" date="2021-08" db="EMBL/GenBank/DDBJ databases">
        <title>WGS assembly of Ceratopteris richardii.</title>
        <authorList>
            <person name="Marchant D.B."/>
            <person name="Chen G."/>
            <person name="Jenkins J."/>
            <person name="Shu S."/>
            <person name="Leebens-Mack J."/>
            <person name="Grimwood J."/>
            <person name="Schmutz J."/>
            <person name="Soltis P."/>
            <person name="Soltis D."/>
            <person name="Chen Z.-H."/>
        </authorList>
    </citation>
    <scope>NUCLEOTIDE SEQUENCE</scope>
    <source>
        <strain evidence="8">Whitten #5841</strain>
        <tissue evidence="8">Leaf</tissue>
    </source>
</reference>
<dbReference type="GO" id="GO:0003681">
    <property type="term" value="F:bent DNA binding"/>
    <property type="evidence" value="ECO:0007669"/>
    <property type="project" value="TreeGrafter"/>
</dbReference>
<evidence type="ECO:0000256" key="4">
    <source>
        <dbReference type="ARBA" id="ARBA00023125"/>
    </source>
</evidence>
<evidence type="ECO:0000256" key="1">
    <source>
        <dbReference type="ARBA" id="ARBA00004123"/>
    </source>
</evidence>